<sequence length="112" mass="12645">MATATFDTYKFVRKLREAGFNDQQAGIFTAAVQETQAASELATRADLRQYDSAIRNDLEKHETHLRHEMGHLRKDIETKLANLNFDLLKWMVGLFIAQTSLLLALRLVPGGA</sequence>
<proteinExistence type="predicted"/>
<dbReference type="OrthoDB" id="8780015at2"/>
<evidence type="ECO:0000313" key="3">
    <source>
        <dbReference type="Proteomes" id="UP000054051"/>
    </source>
</evidence>
<dbReference type="RefSeq" id="WP_006683370.1">
    <property type="nucleotide sequence ID" value="NZ_CAFB01000115.1"/>
</dbReference>
<name>G2JC39_9BURK</name>
<keyword evidence="1" id="KW-0812">Transmembrane</keyword>
<accession>G2JC39</accession>
<keyword evidence="3" id="KW-1185">Reference proteome</keyword>
<evidence type="ECO:0000313" key="2">
    <source>
        <dbReference type="EMBL" id="CCD30346.1"/>
    </source>
</evidence>
<gene>
    <name evidence="2" type="ORF">CAGGBEG34_910002</name>
</gene>
<dbReference type="Gene3D" id="1.20.5.340">
    <property type="match status" value="1"/>
</dbReference>
<dbReference type="Proteomes" id="UP000054051">
    <property type="component" value="Unassembled WGS sequence"/>
</dbReference>
<comment type="caution">
    <text evidence="2">The sequence shown here is derived from an EMBL/GenBank/DDBJ whole genome shotgun (WGS) entry which is preliminary data.</text>
</comment>
<dbReference type="AlphaFoldDB" id="G2JC39"/>
<reference evidence="2 3" key="1">
    <citation type="submission" date="2011-08" db="EMBL/GenBank/DDBJ databases">
        <title>The genome of the obligate endobacterium of an arbuscular mycorrhizal fungus reveals an interphylum network of nutritional interactions.</title>
        <authorList>
            <person name="Ghignone S."/>
            <person name="Salvioli A."/>
            <person name="Anca I."/>
            <person name="Lumini E."/>
            <person name="Ortu G."/>
            <person name="Petiti L."/>
            <person name="Cruveiller S."/>
            <person name="Bianciotto V."/>
            <person name="Piffanelli P."/>
            <person name="Lanfranco L."/>
            <person name="Bonfante P."/>
        </authorList>
    </citation>
    <scope>NUCLEOTIDE SEQUENCE [LARGE SCALE GENOMIC DNA]</scope>
    <source>
        <strain evidence="2 3">BEG34</strain>
    </source>
</reference>
<keyword evidence="1" id="KW-1133">Transmembrane helix</keyword>
<keyword evidence="1" id="KW-0472">Membrane</keyword>
<evidence type="ECO:0000256" key="1">
    <source>
        <dbReference type="SAM" id="Phobius"/>
    </source>
</evidence>
<dbReference type="EMBL" id="CAFB01000115">
    <property type="protein sequence ID" value="CCD30346.1"/>
    <property type="molecule type" value="Genomic_DNA"/>
</dbReference>
<protein>
    <recommendedName>
        <fullName evidence="4">DUF1640 domain-containing protein</fullName>
    </recommendedName>
</protein>
<evidence type="ECO:0008006" key="4">
    <source>
        <dbReference type="Google" id="ProtNLM"/>
    </source>
</evidence>
<feature type="transmembrane region" description="Helical" evidence="1">
    <location>
        <begin position="87"/>
        <end position="108"/>
    </location>
</feature>
<organism evidence="2 3">
    <name type="scientific">Candidatus Glomeribacter gigasporarum BEG34</name>
    <dbReference type="NCBI Taxonomy" id="1070319"/>
    <lineage>
        <taxon>Bacteria</taxon>
        <taxon>Pseudomonadati</taxon>
        <taxon>Pseudomonadota</taxon>
        <taxon>Betaproteobacteria</taxon>
        <taxon>Burkholderiales</taxon>
        <taxon>Burkholderiaceae</taxon>
        <taxon>Candidatus Glomeribacter</taxon>
    </lineage>
</organism>